<comment type="caution">
    <text evidence="1">The sequence shown here is derived from an EMBL/GenBank/DDBJ whole genome shotgun (WGS) entry which is preliminary data.</text>
</comment>
<dbReference type="AlphaFoldDB" id="A0A1X2I025"/>
<dbReference type="EMBL" id="MCGE01000039">
    <property type="protein sequence ID" value="ORZ06435.1"/>
    <property type="molecule type" value="Genomic_DNA"/>
</dbReference>
<evidence type="ECO:0000313" key="1">
    <source>
        <dbReference type="EMBL" id="ORZ06435.1"/>
    </source>
</evidence>
<proteinExistence type="predicted"/>
<sequence length="311" mass="36361">MTYNDMDEKFTFFKFDFDDSSFSNDILYTTYYSNQEKTITSNSETSNPVYIRFHYTMIHQLSQRTFLEMILGSKASRNEDRFYSTLPLSEYQERKSEVSHWKISSMISVKLKLYEIMNIKDKMILLFWSINKHALTNGVLPTFATSTLPLDFQMRRLADDIDRGSCNFDLDDQAAILLQQTNNNNKDDDDDDDDDDGGSNLYYLRLKPKGYFMVWTSGRKFPQPHMNAHTCKRLGINTETVIKLDVVYIPAFDDTILDTGTTTVVLVGSFDRNKWVITEQYNDYLNSFDNYHRCTHSSTVSINQLPFFNVY</sequence>
<accession>A0A1X2I025</accession>
<name>A0A1X2I025_9FUNG</name>
<organism evidence="1 2">
    <name type="scientific">Absidia repens</name>
    <dbReference type="NCBI Taxonomy" id="90262"/>
    <lineage>
        <taxon>Eukaryota</taxon>
        <taxon>Fungi</taxon>
        <taxon>Fungi incertae sedis</taxon>
        <taxon>Mucoromycota</taxon>
        <taxon>Mucoromycotina</taxon>
        <taxon>Mucoromycetes</taxon>
        <taxon>Mucorales</taxon>
        <taxon>Cunninghamellaceae</taxon>
        <taxon>Absidia</taxon>
    </lineage>
</organism>
<keyword evidence="2" id="KW-1185">Reference proteome</keyword>
<evidence type="ECO:0000313" key="2">
    <source>
        <dbReference type="Proteomes" id="UP000193560"/>
    </source>
</evidence>
<reference evidence="1 2" key="1">
    <citation type="submission" date="2016-07" db="EMBL/GenBank/DDBJ databases">
        <title>Pervasive Adenine N6-methylation of Active Genes in Fungi.</title>
        <authorList>
            <consortium name="DOE Joint Genome Institute"/>
            <person name="Mondo S.J."/>
            <person name="Dannebaum R.O."/>
            <person name="Kuo R.C."/>
            <person name="Labutti K."/>
            <person name="Haridas S."/>
            <person name="Kuo A."/>
            <person name="Salamov A."/>
            <person name="Ahrendt S.R."/>
            <person name="Lipzen A."/>
            <person name="Sullivan W."/>
            <person name="Andreopoulos W.B."/>
            <person name="Clum A."/>
            <person name="Lindquist E."/>
            <person name="Daum C."/>
            <person name="Ramamoorthy G.K."/>
            <person name="Gryganskyi A."/>
            <person name="Culley D."/>
            <person name="Magnuson J.K."/>
            <person name="James T.Y."/>
            <person name="O'Malley M.A."/>
            <person name="Stajich J.E."/>
            <person name="Spatafora J.W."/>
            <person name="Visel A."/>
            <person name="Grigoriev I.V."/>
        </authorList>
    </citation>
    <scope>NUCLEOTIDE SEQUENCE [LARGE SCALE GENOMIC DNA]</scope>
    <source>
        <strain evidence="1 2">NRRL 1336</strain>
    </source>
</reference>
<dbReference type="Proteomes" id="UP000193560">
    <property type="component" value="Unassembled WGS sequence"/>
</dbReference>
<gene>
    <name evidence="1" type="ORF">BCR42DRAFT_427141</name>
</gene>
<protein>
    <submittedName>
        <fullName evidence="1">Uncharacterized protein</fullName>
    </submittedName>
</protein>